<sequence length="400" mass="45498">MGETRTKKTGKKPKPCGSSSALKNSIGVLDEVVAKSSNNRPPSTISFEQAPPRPYDTSLIQIEKTANKGYGVFAARKIPAGTLCLVEAPLIRLTPSEDVGTDEQRQLYIQHYYEALPTHSQKDYRHLCDTKKADFTRRMSIFYSNCYDMKHYGGGACIGEIASRINHCCTPNVVFSFAETLPGSLFTGDKKDVPRPSQASVGFMVFHAIKDISKGKELVSNYQSIWRLTPERQAEMSIHYRFRCDCMACEQDSPGQDGDRRRRNMIKYRNIVLTADKELTMSRKEWLMRQGQMSESERHEDLYSWLRSQVVQDKVSTALEKLTALAQLLPKEGIHGGHDLANIYKDLAKWSMRADDEVAANKWLQSELEICTKSFGSWSERVKEIHERQPGWWLIGLDKE</sequence>
<dbReference type="SUPFAM" id="SSF82199">
    <property type="entry name" value="SET domain"/>
    <property type="match status" value="1"/>
</dbReference>
<evidence type="ECO:0000256" key="1">
    <source>
        <dbReference type="SAM" id="MobiDB-lite"/>
    </source>
</evidence>
<reference evidence="3 4" key="1">
    <citation type="submission" date="2023-08" db="EMBL/GenBank/DDBJ databases">
        <title>Black Yeasts Isolated from many extreme environments.</title>
        <authorList>
            <person name="Coleine C."/>
            <person name="Stajich J.E."/>
            <person name="Selbmann L."/>
        </authorList>
    </citation>
    <scope>NUCLEOTIDE SEQUENCE [LARGE SCALE GENOMIC DNA]</scope>
    <source>
        <strain evidence="3 4">CCFEE 5910</strain>
    </source>
</reference>
<comment type="caution">
    <text evidence="3">The sequence shown here is derived from an EMBL/GenBank/DDBJ whole genome shotgun (WGS) entry which is preliminary data.</text>
</comment>
<dbReference type="SMART" id="SM00317">
    <property type="entry name" value="SET"/>
    <property type="match status" value="1"/>
</dbReference>
<feature type="domain" description="SET" evidence="2">
    <location>
        <begin position="58"/>
        <end position="223"/>
    </location>
</feature>
<feature type="region of interest" description="Disordered" evidence="1">
    <location>
        <begin position="1"/>
        <end position="22"/>
    </location>
</feature>
<dbReference type="Gene3D" id="2.170.270.10">
    <property type="entry name" value="SET domain"/>
    <property type="match status" value="1"/>
</dbReference>
<dbReference type="Pfam" id="PF00856">
    <property type="entry name" value="SET"/>
    <property type="match status" value="1"/>
</dbReference>
<dbReference type="PROSITE" id="PS50280">
    <property type="entry name" value="SET"/>
    <property type="match status" value="1"/>
</dbReference>
<name>A0AAN7YDW3_9EURO</name>
<evidence type="ECO:0000313" key="3">
    <source>
        <dbReference type="EMBL" id="KAK5082194.1"/>
    </source>
</evidence>
<dbReference type="PANTHER" id="PTHR47332">
    <property type="entry name" value="SET DOMAIN-CONTAINING PROTEIN 5"/>
    <property type="match status" value="1"/>
</dbReference>
<dbReference type="AlphaFoldDB" id="A0AAN7YDW3"/>
<dbReference type="CDD" id="cd20071">
    <property type="entry name" value="SET_SMYD"/>
    <property type="match status" value="1"/>
</dbReference>
<dbReference type="Proteomes" id="UP001309876">
    <property type="component" value="Unassembled WGS sequence"/>
</dbReference>
<dbReference type="Gene3D" id="1.25.40.10">
    <property type="entry name" value="Tetratricopeptide repeat domain"/>
    <property type="match status" value="1"/>
</dbReference>
<organism evidence="3 4">
    <name type="scientific">Lithohypha guttulata</name>
    <dbReference type="NCBI Taxonomy" id="1690604"/>
    <lineage>
        <taxon>Eukaryota</taxon>
        <taxon>Fungi</taxon>
        <taxon>Dikarya</taxon>
        <taxon>Ascomycota</taxon>
        <taxon>Pezizomycotina</taxon>
        <taxon>Eurotiomycetes</taxon>
        <taxon>Chaetothyriomycetidae</taxon>
        <taxon>Chaetothyriales</taxon>
        <taxon>Trichomeriaceae</taxon>
        <taxon>Lithohypha</taxon>
    </lineage>
</organism>
<gene>
    <name evidence="3" type="ORF">LTR05_007337</name>
</gene>
<dbReference type="InterPro" id="IPR053185">
    <property type="entry name" value="SET_domain_protein"/>
</dbReference>
<accession>A0AAN7YDW3</accession>
<keyword evidence="4" id="KW-1185">Reference proteome</keyword>
<dbReference type="PANTHER" id="PTHR47332:SF4">
    <property type="entry name" value="SET DOMAIN-CONTAINING PROTEIN 5"/>
    <property type="match status" value="1"/>
</dbReference>
<dbReference type="InterPro" id="IPR001214">
    <property type="entry name" value="SET_dom"/>
</dbReference>
<evidence type="ECO:0000259" key="2">
    <source>
        <dbReference type="PROSITE" id="PS50280"/>
    </source>
</evidence>
<protein>
    <recommendedName>
        <fullName evidence="2">SET domain-containing protein</fullName>
    </recommendedName>
</protein>
<evidence type="ECO:0000313" key="4">
    <source>
        <dbReference type="Proteomes" id="UP001309876"/>
    </source>
</evidence>
<dbReference type="InterPro" id="IPR011990">
    <property type="entry name" value="TPR-like_helical_dom_sf"/>
</dbReference>
<proteinExistence type="predicted"/>
<dbReference type="EMBL" id="JAVRRJ010000008">
    <property type="protein sequence ID" value="KAK5082194.1"/>
    <property type="molecule type" value="Genomic_DNA"/>
</dbReference>
<dbReference type="InterPro" id="IPR046341">
    <property type="entry name" value="SET_dom_sf"/>
</dbReference>